<evidence type="ECO:0000313" key="1">
    <source>
        <dbReference type="EMBL" id="SLN73719.1"/>
    </source>
</evidence>
<evidence type="ECO:0000313" key="2">
    <source>
        <dbReference type="Proteomes" id="UP000193061"/>
    </source>
</evidence>
<reference evidence="1 2" key="1">
    <citation type="submission" date="2017-03" db="EMBL/GenBank/DDBJ databases">
        <authorList>
            <person name="Afonso C.L."/>
            <person name="Miller P.J."/>
            <person name="Scott M.A."/>
            <person name="Spackman E."/>
            <person name="Goraichik I."/>
            <person name="Dimitrov K.M."/>
            <person name="Suarez D.L."/>
            <person name="Swayne D.E."/>
        </authorList>
    </citation>
    <scope>NUCLEOTIDE SEQUENCE [LARGE SCALE GENOMIC DNA]</scope>
    <source>
        <strain evidence="1 2">CECT 7450</strain>
    </source>
</reference>
<dbReference type="AlphaFoldDB" id="A0A1X7A987"/>
<name>A0A1X7A987_9RHOB</name>
<protein>
    <submittedName>
        <fullName evidence="1">Uncharacterized protein</fullName>
    </submittedName>
</protein>
<dbReference type="Proteomes" id="UP000193061">
    <property type="component" value="Unassembled WGS sequence"/>
</dbReference>
<accession>A0A1X7A987</accession>
<proteinExistence type="predicted"/>
<keyword evidence="2" id="KW-1185">Reference proteome</keyword>
<organism evidence="1 2">
    <name type="scientific">Roseovarius albus</name>
    <dbReference type="NCBI Taxonomy" id="1247867"/>
    <lineage>
        <taxon>Bacteria</taxon>
        <taxon>Pseudomonadati</taxon>
        <taxon>Pseudomonadota</taxon>
        <taxon>Alphaproteobacteria</taxon>
        <taxon>Rhodobacterales</taxon>
        <taxon>Roseobacteraceae</taxon>
        <taxon>Roseovarius</taxon>
    </lineage>
</organism>
<sequence>MTTSPTHTRSRVRTLHSGAGQVISASALGMKHRFSLQEMPHYLISPDQRQ</sequence>
<gene>
    <name evidence="1" type="ORF">ROA7450_04165</name>
</gene>
<dbReference type="EMBL" id="FWFX01000025">
    <property type="protein sequence ID" value="SLN73719.1"/>
    <property type="molecule type" value="Genomic_DNA"/>
</dbReference>